<proteinExistence type="predicted"/>
<protein>
    <submittedName>
        <fullName evidence="2">Uncharacterized protein</fullName>
    </submittedName>
</protein>
<accession>A0A7W7CTQ3</accession>
<feature type="chain" id="PRO_5030870020" evidence="1">
    <location>
        <begin position="33"/>
        <end position="211"/>
    </location>
</feature>
<name>A0A7W7CTQ3_9ACTN</name>
<dbReference type="Gene3D" id="3.90.1720.10">
    <property type="entry name" value="endopeptidase domain like (from Nostoc punctiforme)"/>
    <property type="match status" value="1"/>
</dbReference>
<evidence type="ECO:0000313" key="2">
    <source>
        <dbReference type="EMBL" id="MBB4694513.1"/>
    </source>
</evidence>
<evidence type="ECO:0000313" key="3">
    <source>
        <dbReference type="Proteomes" id="UP000542742"/>
    </source>
</evidence>
<dbReference type="AlphaFoldDB" id="A0A7W7CTQ3"/>
<evidence type="ECO:0000256" key="1">
    <source>
        <dbReference type="SAM" id="SignalP"/>
    </source>
</evidence>
<gene>
    <name evidence="2" type="ORF">BKA14_004661</name>
</gene>
<keyword evidence="3" id="KW-1185">Reference proteome</keyword>
<dbReference type="Proteomes" id="UP000542742">
    <property type="component" value="Unassembled WGS sequence"/>
</dbReference>
<reference evidence="2 3" key="1">
    <citation type="submission" date="2020-08" db="EMBL/GenBank/DDBJ databases">
        <title>Sequencing the genomes of 1000 actinobacteria strains.</title>
        <authorList>
            <person name="Klenk H.-P."/>
        </authorList>
    </citation>
    <scope>NUCLEOTIDE SEQUENCE [LARGE SCALE GENOMIC DNA]</scope>
    <source>
        <strain evidence="2 3">DSM 45518</strain>
    </source>
</reference>
<dbReference type="RefSeq" id="WP_184952986.1">
    <property type="nucleotide sequence ID" value="NZ_BOMC01000037.1"/>
</dbReference>
<keyword evidence="1" id="KW-0732">Signal</keyword>
<organism evidence="2 3">
    <name type="scientific">Paractinoplanes abujensis</name>
    <dbReference type="NCBI Taxonomy" id="882441"/>
    <lineage>
        <taxon>Bacteria</taxon>
        <taxon>Bacillati</taxon>
        <taxon>Actinomycetota</taxon>
        <taxon>Actinomycetes</taxon>
        <taxon>Micromonosporales</taxon>
        <taxon>Micromonosporaceae</taxon>
        <taxon>Paractinoplanes</taxon>
    </lineage>
</organism>
<feature type="signal peptide" evidence="1">
    <location>
        <begin position="1"/>
        <end position="32"/>
    </location>
</feature>
<sequence>MRRSTNRRIRMAAIAAAAVTVSVVSVPVSASAAGVIATRDPGSQSGAAAVAVREGKEEVLTVAEDVELAAAGYGKPVSRDTVMTRAKDWFNRNVPYDDTSSAWDVNEGKRYRQDCSGFVSMAWKLRTSKTTRTLDQVSHVINWNDLLRGDALVHYDDHAVLFDKWVDADTKADFWVYEESNPTNDMNHRKINVRDIRNDGFKPYRYDGIRK</sequence>
<dbReference type="EMBL" id="JACHMF010000001">
    <property type="protein sequence ID" value="MBB4694513.1"/>
    <property type="molecule type" value="Genomic_DNA"/>
</dbReference>
<comment type="caution">
    <text evidence="2">The sequence shown here is derived from an EMBL/GenBank/DDBJ whole genome shotgun (WGS) entry which is preliminary data.</text>
</comment>